<accession>U9UQ05</accession>
<sequence length="141" mass="16437">MLKENLILFNSSTAEADAITSFIKGLEDDCEQNKCLSEEVDGNYESNYDDDDDNLDNNHCLPLFILLMKLNVEERYRDFKYLIHQMLLILLFIRFYAGAPLRTDDGNTICVIDREPRDSSSKKDRESLKEFAKVVMRELEL</sequence>
<dbReference type="EMBL" id="KI276134">
    <property type="protein sequence ID" value="ESA21802.1"/>
    <property type="molecule type" value="Genomic_DNA"/>
</dbReference>
<organism evidence="1">
    <name type="scientific">Rhizophagus irregularis (strain DAOM 181602 / DAOM 197198 / MUCL 43194)</name>
    <name type="common">Arbuscular mycorrhizal fungus</name>
    <name type="synonym">Glomus intraradices</name>
    <dbReference type="NCBI Taxonomy" id="747089"/>
    <lineage>
        <taxon>Eukaryota</taxon>
        <taxon>Fungi</taxon>
        <taxon>Fungi incertae sedis</taxon>
        <taxon>Mucoromycota</taxon>
        <taxon>Glomeromycotina</taxon>
        <taxon>Glomeromycetes</taxon>
        <taxon>Glomerales</taxon>
        <taxon>Glomeraceae</taxon>
        <taxon>Rhizophagus</taxon>
    </lineage>
</organism>
<protein>
    <submittedName>
        <fullName evidence="1">Uncharacterized protein</fullName>
    </submittedName>
</protein>
<reference evidence="1" key="1">
    <citation type="submission" date="2013-07" db="EMBL/GenBank/DDBJ databases">
        <title>The genome of an arbuscular mycorrhizal fungus provides insights into the evolution of the oldest plant symbiosis.</title>
        <authorList>
            <consortium name="DOE Joint Genome Institute"/>
            <person name="Tisserant E."/>
            <person name="Malbreil M."/>
            <person name="Kuo A."/>
            <person name="Kohler A."/>
            <person name="Symeonidi A."/>
            <person name="Balestrini R."/>
            <person name="Charron P."/>
            <person name="Duensing N."/>
            <person name="Frei-dit-Frey N."/>
            <person name="Gianinazzi-Pearson V."/>
            <person name="Gilbert B."/>
            <person name="Handa Y."/>
            <person name="Hijri M."/>
            <person name="Kaul R."/>
            <person name="Kawaguchi M."/>
            <person name="Krajinski F."/>
            <person name="Lammers P."/>
            <person name="Lapierre D."/>
            <person name="Masclaux F.G."/>
            <person name="Murat C."/>
            <person name="Morin E."/>
            <person name="Ndikumana S."/>
            <person name="Pagni M."/>
            <person name="Petitpierre D."/>
            <person name="Requena N."/>
            <person name="Rosikiewicz P."/>
            <person name="Riley R."/>
            <person name="Saito K."/>
            <person name="San Clemente H."/>
            <person name="Shapiro H."/>
            <person name="van Tuinen D."/>
            <person name="Becard G."/>
            <person name="Bonfante P."/>
            <person name="Paszkowski U."/>
            <person name="Shachar-Hill Y."/>
            <person name="Young J.P."/>
            <person name="Sanders I.R."/>
            <person name="Henrissat B."/>
            <person name="Rensing S.A."/>
            <person name="Grigoriev I.V."/>
            <person name="Corradi N."/>
            <person name="Roux C."/>
            <person name="Martin F."/>
        </authorList>
    </citation>
    <scope>NUCLEOTIDE SEQUENCE</scope>
    <source>
        <strain evidence="1">DAOM 197198</strain>
    </source>
</reference>
<name>U9UQ05_RHIID</name>
<dbReference type="PANTHER" id="PTHR43102:SF2">
    <property type="entry name" value="GAF DOMAIN-CONTAINING PROTEIN"/>
    <property type="match status" value="1"/>
</dbReference>
<dbReference type="VEuPathDB" id="FungiDB:RhiirFUN_021393"/>
<dbReference type="AlphaFoldDB" id="U9UQ05"/>
<proteinExistence type="predicted"/>
<evidence type="ECO:0000313" key="1">
    <source>
        <dbReference type="EMBL" id="ESA21802.1"/>
    </source>
</evidence>
<gene>
    <name evidence="1" type="ORF">GLOINDRAFT_1840</name>
</gene>
<dbReference type="PANTHER" id="PTHR43102">
    <property type="entry name" value="SLR1143 PROTEIN"/>
    <property type="match status" value="1"/>
</dbReference>
<dbReference type="HOGENOM" id="CLU_1826303_0_0_1"/>